<protein>
    <recommendedName>
        <fullName evidence="3">Phosphoadenosine phosphosulphate reductase domain-containing protein</fullName>
    </recommendedName>
</protein>
<reference evidence="1 2" key="1">
    <citation type="journal article" date="2024" name="Int. J. Syst. Evol. Microbiol.">
        <title>Paenibacillus hexagrammi sp. nov., a novel bacterium isolated from the gut content of Hexagrammos agrammus.</title>
        <authorList>
            <person name="Jung H.K."/>
            <person name="Kim D.G."/>
            <person name="Zin H."/>
            <person name="Park J."/>
            <person name="Jung H."/>
            <person name="Kim Y.O."/>
            <person name="Kong H.J."/>
            <person name="Kim J.W."/>
            <person name="Kim Y.S."/>
        </authorList>
    </citation>
    <scope>NUCLEOTIDE SEQUENCE [LARGE SCALE GENOMIC DNA]</scope>
    <source>
        <strain evidence="1 2">YPD9-1</strain>
    </source>
</reference>
<proteinExistence type="predicted"/>
<dbReference type="RefSeq" id="WP_235119001.1">
    <property type="nucleotide sequence ID" value="NZ_CP090978.1"/>
</dbReference>
<accession>A0ABY3SGP8</accession>
<gene>
    <name evidence="1" type="ORF">L0M14_23990</name>
</gene>
<dbReference type="InterPro" id="IPR014729">
    <property type="entry name" value="Rossmann-like_a/b/a_fold"/>
</dbReference>
<evidence type="ECO:0000313" key="1">
    <source>
        <dbReference type="EMBL" id="UJF32653.1"/>
    </source>
</evidence>
<sequence>MKFDIFNTNTKFQEAQKRIQEVYLADERPWVVGYSGGKDSTAVVQAIFNALLDLQQEQLTKKVYIISSDTLVETPLIINKITTALGKMQDYALQVGLPIETHKIRPAIEQTFWASLIGKGYPSLAKNSDGAQTV</sequence>
<dbReference type="Gene3D" id="3.40.50.620">
    <property type="entry name" value="HUPs"/>
    <property type="match status" value="1"/>
</dbReference>
<evidence type="ECO:0008006" key="3">
    <source>
        <dbReference type="Google" id="ProtNLM"/>
    </source>
</evidence>
<dbReference type="SUPFAM" id="SSF52402">
    <property type="entry name" value="Adenine nucleotide alpha hydrolases-like"/>
    <property type="match status" value="1"/>
</dbReference>
<keyword evidence="2" id="KW-1185">Reference proteome</keyword>
<organism evidence="1 2">
    <name type="scientific">Paenibacillus hexagrammi</name>
    <dbReference type="NCBI Taxonomy" id="2908839"/>
    <lineage>
        <taxon>Bacteria</taxon>
        <taxon>Bacillati</taxon>
        <taxon>Bacillota</taxon>
        <taxon>Bacilli</taxon>
        <taxon>Bacillales</taxon>
        <taxon>Paenibacillaceae</taxon>
        <taxon>Paenibacillus</taxon>
    </lineage>
</organism>
<evidence type="ECO:0000313" key="2">
    <source>
        <dbReference type="Proteomes" id="UP001649230"/>
    </source>
</evidence>
<dbReference type="EMBL" id="CP090978">
    <property type="protein sequence ID" value="UJF32653.1"/>
    <property type="molecule type" value="Genomic_DNA"/>
</dbReference>
<name>A0ABY3SGP8_9BACL</name>
<dbReference type="Proteomes" id="UP001649230">
    <property type="component" value="Chromosome"/>
</dbReference>